<reference evidence="8" key="1">
    <citation type="submission" date="2022-01" db="EMBL/GenBank/DDBJ databases">
        <authorList>
            <person name="Jo J.-H."/>
            <person name="Im W.-T."/>
        </authorList>
    </citation>
    <scope>NUCLEOTIDE SEQUENCE</scope>
    <source>
        <strain evidence="8">NA20</strain>
    </source>
</reference>
<dbReference type="EMBL" id="JAKLTR010000009">
    <property type="protein sequence ID" value="MCG2615706.1"/>
    <property type="molecule type" value="Genomic_DNA"/>
</dbReference>
<dbReference type="NCBIfam" id="TIGR01068">
    <property type="entry name" value="thioredoxin"/>
    <property type="match status" value="1"/>
</dbReference>
<dbReference type="InterPro" id="IPR017937">
    <property type="entry name" value="Thioredoxin_CS"/>
</dbReference>
<dbReference type="Gene3D" id="3.40.30.10">
    <property type="entry name" value="Glutaredoxin"/>
    <property type="match status" value="1"/>
</dbReference>
<protein>
    <recommendedName>
        <fullName evidence="6">Thioredoxin</fullName>
    </recommendedName>
</protein>
<evidence type="ECO:0000256" key="2">
    <source>
        <dbReference type="ARBA" id="ARBA00022448"/>
    </source>
</evidence>
<keyword evidence="9" id="KW-1185">Reference proteome</keyword>
<comment type="caution">
    <text evidence="8">The sequence shown here is derived from an EMBL/GenBank/DDBJ whole genome shotgun (WGS) entry which is preliminary data.</text>
</comment>
<evidence type="ECO:0000256" key="5">
    <source>
        <dbReference type="ARBA" id="ARBA00023284"/>
    </source>
</evidence>
<dbReference type="RefSeq" id="WP_237873763.1">
    <property type="nucleotide sequence ID" value="NZ_JAKLTR010000009.1"/>
</dbReference>
<dbReference type="PRINTS" id="PR00421">
    <property type="entry name" value="THIOREDOXIN"/>
</dbReference>
<dbReference type="Pfam" id="PF00085">
    <property type="entry name" value="Thioredoxin"/>
    <property type="match status" value="1"/>
</dbReference>
<dbReference type="PANTHER" id="PTHR45663">
    <property type="entry name" value="GEO12009P1"/>
    <property type="match status" value="1"/>
</dbReference>
<gene>
    <name evidence="8" type="primary">trxA</name>
    <name evidence="8" type="ORF">LZZ85_15505</name>
</gene>
<organism evidence="8 9">
    <name type="scientific">Terrimonas ginsenosidimutans</name>
    <dbReference type="NCBI Taxonomy" id="2908004"/>
    <lineage>
        <taxon>Bacteria</taxon>
        <taxon>Pseudomonadati</taxon>
        <taxon>Bacteroidota</taxon>
        <taxon>Chitinophagia</taxon>
        <taxon>Chitinophagales</taxon>
        <taxon>Chitinophagaceae</taxon>
        <taxon>Terrimonas</taxon>
    </lineage>
</organism>
<evidence type="ECO:0000256" key="3">
    <source>
        <dbReference type="ARBA" id="ARBA00022982"/>
    </source>
</evidence>
<name>A0ABS9KTP2_9BACT</name>
<feature type="domain" description="Thioredoxin" evidence="7">
    <location>
        <begin position="1"/>
        <end position="98"/>
    </location>
</feature>
<dbReference type="InterPro" id="IPR005746">
    <property type="entry name" value="Thioredoxin"/>
</dbReference>
<dbReference type="Proteomes" id="UP001165367">
    <property type="component" value="Unassembled WGS sequence"/>
</dbReference>
<keyword evidence="3" id="KW-0249">Electron transport</keyword>
<proteinExistence type="inferred from homology"/>
<sequence length="98" mass="11109">METFKDIIQSDKPVLVDFYAEWCGPCKAMSPIVTEVARNLQGKARVIKVDIDKSQAAAQAYQVQAVPTFMIFQNGAVKWRHSGMLDKHTLMNMLEQYS</sequence>
<dbReference type="PROSITE" id="PS00194">
    <property type="entry name" value="THIOREDOXIN_1"/>
    <property type="match status" value="1"/>
</dbReference>
<dbReference type="PIRSF" id="PIRSF000077">
    <property type="entry name" value="Thioredoxin"/>
    <property type="match status" value="1"/>
</dbReference>
<dbReference type="InterPro" id="IPR036249">
    <property type="entry name" value="Thioredoxin-like_sf"/>
</dbReference>
<dbReference type="PANTHER" id="PTHR45663:SF11">
    <property type="entry name" value="GEO12009P1"/>
    <property type="match status" value="1"/>
</dbReference>
<evidence type="ECO:0000313" key="9">
    <source>
        <dbReference type="Proteomes" id="UP001165367"/>
    </source>
</evidence>
<evidence type="ECO:0000256" key="4">
    <source>
        <dbReference type="ARBA" id="ARBA00023157"/>
    </source>
</evidence>
<keyword evidence="4" id="KW-1015">Disulfide bond</keyword>
<comment type="similarity">
    <text evidence="1">Belongs to the thioredoxin family.</text>
</comment>
<keyword evidence="5" id="KW-0676">Redox-active center</keyword>
<evidence type="ECO:0000256" key="6">
    <source>
        <dbReference type="NCBIfam" id="TIGR01068"/>
    </source>
</evidence>
<dbReference type="CDD" id="cd02947">
    <property type="entry name" value="TRX_family"/>
    <property type="match status" value="1"/>
</dbReference>
<accession>A0ABS9KTP2</accession>
<keyword evidence="2" id="KW-0813">Transport</keyword>
<dbReference type="InterPro" id="IPR013766">
    <property type="entry name" value="Thioredoxin_domain"/>
</dbReference>
<evidence type="ECO:0000259" key="7">
    <source>
        <dbReference type="PROSITE" id="PS51352"/>
    </source>
</evidence>
<evidence type="ECO:0000256" key="1">
    <source>
        <dbReference type="ARBA" id="ARBA00008987"/>
    </source>
</evidence>
<dbReference type="SUPFAM" id="SSF52833">
    <property type="entry name" value="Thioredoxin-like"/>
    <property type="match status" value="1"/>
</dbReference>
<dbReference type="PROSITE" id="PS51352">
    <property type="entry name" value="THIOREDOXIN_2"/>
    <property type="match status" value="1"/>
</dbReference>
<evidence type="ECO:0000313" key="8">
    <source>
        <dbReference type="EMBL" id="MCG2615706.1"/>
    </source>
</evidence>